<dbReference type="RefSeq" id="WP_128764422.1">
    <property type="nucleotide sequence ID" value="NZ_JBHUOO010000018.1"/>
</dbReference>
<evidence type="ECO:0000313" key="3">
    <source>
        <dbReference type="Proteomes" id="UP000289859"/>
    </source>
</evidence>
<dbReference type="EMBL" id="QOVK01000002">
    <property type="protein sequence ID" value="RXG25610.1"/>
    <property type="molecule type" value="Genomic_DNA"/>
</dbReference>
<accession>A0A4Q0PF84</accession>
<dbReference type="Pfam" id="PF00534">
    <property type="entry name" value="Glycos_transf_1"/>
    <property type="match status" value="1"/>
</dbReference>
<evidence type="ECO:0000313" key="2">
    <source>
        <dbReference type="EMBL" id="RXG25610.1"/>
    </source>
</evidence>
<dbReference type="Gene3D" id="3.40.50.2000">
    <property type="entry name" value="Glycogen Phosphorylase B"/>
    <property type="match status" value="2"/>
</dbReference>
<protein>
    <submittedName>
        <fullName evidence="2">Glycosyltransferase involved in cell wall biosynthesis</fullName>
    </submittedName>
</protein>
<dbReference type="InterPro" id="IPR001296">
    <property type="entry name" value="Glyco_trans_1"/>
</dbReference>
<dbReference type="Proteomes" id="UP000289859">
    <property type="component" value="Unassembled WGS sequence"/>
</dbReference>
<dbReference type="PANTHER" id="PTHR12526">
    <property type="entry name" value="GLYCOSYLTRANSFERASE"/>
    <property type="match status" value="1"/>
</dbReference>
<evidence type="ECO:0000259" key="1">
    <source>
        <dbReference type="Pfam" id="PF00534"/>
    </source>
</evidence>
<comment type="caution">
    <text evidence="2">The sequence shown here is derived from an EMBL/GenBank/DDBJ whole genome shotgun (WGS) entry which is preliminary data.</text>
</comment>
<dbReference type="AlphaFoldDB" id="A0A4Q0PF84"/>
<dbReference type="GO" id="GO:0016757">
    <property type="term" value="F:glycosyltransferase activity"/>
    <property type="evidence" value="ECO:0007669"/>
    <property type="project" value="InterPro"/>
</dbReference>
<dbReference type="OrthoDB" id="9790710at2"/>
<reference evidence="2 3" key="1">
    <citation type="submission" date="2018-07" db="EMBL/GenBank/DDBJ databases">
        <title>Leeuwenhoekiella genomics.</title>
        <authorList>
            <person name="Tahon G."/>
            <person name="Willems A."/>
        </authorList>
    </citation>
    <scope>NUCLEOTIDE SEQUENCE [LARGE SCALE GENOMIC DNA]</scope>
    <source>
        <strain evidence="2 3">LMG 29608</strain>
    </source>
</reference>
<dbReference type="CDD" id="cd03801">
    <property type="entry name" value="GT4_PimA-like"/>
    <property type="match status" value="1"/>
</dbReference>
<gene>
    <name evidence="2" type="ORF">DSM02_776</name>
</gene>
<keyword evidence="2" id="KW-0808">Transferase</keyword>
<sequence length="349" mass="39094">MEKKKRNKLLIIGPTHGVYGGMEAFMITIAEAASNWSEYEVRLCFKLVKNAHAESHLIEAASKGCKHVDFVDRGSLRLIKIISWADILHVQNTPPDVIFTAKLLSKKIILTIHNWRRTDNNIHTILWGYAAKLADKRWYNSHFVWNTWEPNVKLRTSDAFPTVSKLPDGFCAPSDRSGFIFLGRWIENKGIEEILKAYALATFDKHRHPLTLLGDGPLRTQVNELIYELGLEENVRMPGFVSAATKEKLLASSKWLLAPAKTKEDLGLTPIEARNIGVPAIVTRDGGLPEAGGAAALVAEPGDVNSLLRCMSEAAAMNDEDYKLRADLAKSSLQDFLKPLDFYRIEFLN</sequence>
<proteinExistence type="predicted"/>
<name>A0A4Q0PF84_9FLAO</name>
<organism evidence="2 3">
    <name type="scientific">Leeuwenhoekiella polynyae</name>
    <dbReference type="NCBI Taxonomy" id="1550906"/>
    <lineage>
        <taxon>Bacteria</taxon>
        <taxon>Pseudomonadati</taxon>
        <taxon>Bacteroidota</taxon>
        <taxon>Flavobacteriia</taxon>
        <taxon>Flavobacteriales</taxon>
        <taxon>Flavobacteriaceae</taxon>
        <taxon>Leeuwenhoekiella</taxon>
    </lineage>
</organism>
<keyword evidence="3" id="KW-1185">Reference proteome</keyword>
<dbReference type="SUPFAM" id="SSF53756">
    <property type="entry name" value="UDP-Glycosyltransferase/glycogen phosphorylase"/>
    <property type="match status" value="1"/>
</dbReference>
<feature type="domain" description="Glycosyl transferase family 1" evidence="1">
    <location>
        <begin position="175"/>
        <end position="329"/>
    </location>
</feature>